<dbReference type="EMBL" id="JANAVB010030817">
    <property type="protein sequence ID" value="KAJ6813005.1"/>
    <property type="molecule type" value="Genomic_DNA"/>
</dbReference>
<feature type="compositionally biased region" description="Basic and acidic residues" evidence="1">
    <location>
        <begin position="17"/>
        <end position="43"/>
    </location>
</feature>
<dbReference type="PANTHER" id="PTHR15503:SF45">
    <property type="entry name" value="RNA-DIRECTED DNA POLYMERASE HOMOLOG"/>
    <property type="match status" value="1"/>
</dbReference>
<feature type="domain" description="CCHC-type" evidence="2">
    <location>
        <begin position="253"/>
        <end position="269"/>
    </location>
</feature>
<reference evidence="3" key="1">
    <citation type="journal article" date="2023" name="GigaByte">
        <title>Genome assembly of the bearded iris, Iris pallida Lam.</title>
        <authorList>
            <person name="Bruccoleri R.E."/>
            <person name="Oakeley E.J."/>
            <person name="Faust A.M.E."/>
            <person name="Altorfer M."/>
            <person name="Dessus-Babus S."/>
            <person name="Burckhardt D."/>
            <person name="Oertli M."/>
            <person name="Naumann U."/>
            <person name="Petersen F."/>
            <person name="Wong J."/>
        </authorList>
    </citation>
    <scope>NUCLEOTIDE SEQUENCE</scope>
    <source>
        <strain evidence="3">GSM-AAB239-AS_SAM_17_03QT</strain>
    </source>
</reference>
<evidence type="ECO:0000313" key="4">
    <source>
        <dbReference type="Proteomes" id="UP001140949"/>
    </source>
</evidence>
<dbReference type="SMART" id="SM00343">
    <property type="entry name" value="ZnF_C2HC"/>
    <property type="match status" value="2"/>
</dbReference>
<accession>A0AAX6FAQ0</accession>
<dbReference type="InterPro" id="IPR005162">
    <property type="entry name" value="Retrotrans_gag_dom"/>
</dbReference>
<feature type="domain" description="CCHC-type" evidence="2">
    <location>
        <begin position="273"/>
        <end position="289"/>
    </location>
</feature>
<feature type="region of interest" description="Disordered" evidence="1">
    <location>
        <begin position="196"/>
        <end position="248"/>
    </location>
</feature>
<evidence type="ECO:0000256" key="1">
    <source>
        <dbReference type="SAM" id="MobiDB-lite"/>
    </source>
</evidence>
<evidence type="ECO:0000313" key="3">
    <source>
        <dbReference type="EMBL" id="KAJ6813005.1"/>
    </source>
</evidence>
<name>A0AAX6FAQ0_IRIPA</name>
<dbReference type="GO" id="GO:0008270">
    <property type="term" value="F:zinc ion binding"/>
    <property type="evidence" value="ECO:0007669"/>
    <property type="project" value="InterPro"/>
</dbReference>
<dbReference type="InterPro" id="IPR032567">
    <property type="entry name" value="RTL1-rel"/>
</dbReference>
<dbReference type="InterPro" id="IPR036875">
    <property type="entry name" value="Znf_CCHC_sf"/>
</dbReference>
<reference evidence="3" key="2">
    <citation type="submission" date="2023-04" db="EMBL/GenBank/DDBJ databases">
        <authorList>
            <person name="Bruccoleri R.E."/>
            <person name="Oakeley E.J."/>
            <person name="Faust A.-M."/>
            <person name="Dessus-Babus S."/>
            <person name="Altorfer M."/>
            <person name="Burckhardt D."/>
            <person name="Oertli M."/>
            <person name="Naumann U."/>
            <person name="Petersen F."/>
            <person name="Wong J."/>
        </authorList>
    </citation>
    <scope>NUCLEOTIDE SEQUENCE</scope>
    <source>
        <strain evidence="3">GSM-AAB239-AS_SAM_17_03QT</strain>
        <tissue evidence="3">Leaf</tissue>
    </source>
</reference>
<evidence type="ECO:0000259" key="2">
    <source>
        <dbReference type="SMART" id="SM00343"/>
    </source>
</evidence>
<dbReference type="Proteomes" id="UP001140949">
    <property type="component" value="Unassembled WGS sequence"/>
</dbReference>
<feature type="compositionally biased region" description="Polar residues" evidence="1">
    <location>
        <begin position="210"/>
        <end position="232"/>
    </location>
</feature>
<dbReference type="InterPro" id="IPR001878">
    <property type="entry name" value="Znf_CCHC"/>
</dbReference>
<sequence>MKEGIENAHKLAMAAFESREAPQSESRPAKVGDIESFKKQGPRPFKETEGIIYADEWLDSMERLLSVARLPEDLKTEAVGLQLQDVASIWYRNEPRLQDKQLDWDTFKKLFRRKFFPTSEMRDMERQFQDLKQGSMTVSEYAAEFGRLSRFANNLVADPKDRAERFRYSLREEIRTHVIAGGAKTYERILIRAQDVEKSQPSRSKREYPGNSNYQGNQKKPHVSNNNNNRPSHQQHHHQARNNDRAHQKQIPICDYCKRPGHQSDICRKRLGHCLVCGSATHQVKDCPKSGHRPGTNQQRAPLHTQQQQFGQHQQKIGRAYALAADEQEPEQEPTADVITGNTEDDELFFNSYYDPVLYPVTVPEPSPEDADPEATEPDV</sequence>
<dbReference type="Pfam" id="PF03732">
    <property type="entry name" value="Retrotrans_gag"/>
    <property type="match status" value="1"/>
</dbReference>
<dbReference type="PANTHER" id="PTHR15503">
    <property type="entry name" value="LDOC1 RELATED"/>
    <property type="match status" value="1"/>
</dbReference>
<gene>
    <name evidence="3" type="ORF">M6B38_146715</name>
</gene>
<comment type="caution">
    <text evidence="3">The sequence shown here is derived from an EMBL/GenBank/DDBJ whole genome shotgun (WGS) entry which is preliminary data.</text>
</comment>
<feature type="compositionally biased region" description="Basic and acidic residues" evidence="1">
    <location>
        <begin position="196"/>
        <end position="208"/>
    </location>
</feature>
<feature type="region of interest" description="Disordered" evidence="1">
    <location>
        <begin position="361"/>
        <end position="380"/>
    </location>
</feature>
<feature type="region of interest" description="Disordered" evidence="1">
    <location>
        <begin position="285"/>
        <end position="313"/>
    </location>
</feature>
<proteinExistence type="predicted"/>
<feature type="region of interest" description="Disordered" evidence="1">
    <location>
        <begin position="13"/>
        <end position="43"/>
    </location>
</feature>
<organism evidence="3 4">
    <name type="scientific">Iris pallida</name>
    <name type="common">Sweet iris</name>
    <dbReference type="NCBI Taxonomy" id="29817"/>
    <lineage>
        <taxon>Eukaryota</taxon>
        <taxon>Viridiplantae</taxon>
        <taxon>Streptophyta</taxon>
        <taxon>Embryophyta</taxon>
        <taxon>Tracheophyta</taxon>
        <taxon>Spermatophyta</taxon>
        <taxon>Magnoliopsida</taxon>
        <taxon>Liliopsida</taxon>
        <taxon>Asparagales</taxon>
        <taxon>Iridaceae</taxon>
        <taxon>Iridoideae</taxon>
        <taxon>Irideae</taxon>
        <taxon>Iris</taxon>
    </lineage>
</organism>
<dbReference type="GO" id="GO:0003676">
    <property type="term" value="F:nucleic acid binding"/>
    <property type="evidence" value="ECO:0007669"/>
    <property type="project" value="InterPro"/>
</dbReference>
<keyword evidence="4" id="KW-1185">Reference proteome</keyword>
<dbReference type="SUPFAM" id="SSF57756">
    <property type="entry name" value="Retrovirus zinc finger-like domains"/>
    <property type="match status" value="1"/>
</dbReference>
<dbReference type="AlphaFoldDB" id="A0AAX6FAQ0"/>
<feature type="compositionally biased region" description="Acidic residues" evidence="1">
    <location>
        <begin position="367"/>
        <end position="380"/>
    </location>
</feature>
<protein>
    <recommendedName>
        <fullName evidence="2">CCHC-type domain-containing protein</fullName>
    </recommendedName>
</protein>